<gene>
    <name evidence="2" type="primary">eutP</name>
    <name evidence="2" type="ORF">CLOSTMETH_03384</name>
</gene>
<dbReference type="STRING" id="537013.CLOSTMETH_03384"/>
<evidence type="ECO:0000313" key="2">
    <source>
        <dbReference type="EMBL" id="EEG28969.1"/>
    </source>
</evidence>
<proteinExistence type="inferred from homology"/>
<organism evidence="2 3">
    <name type="scientific">[Clostridium] methylpentosum DSM 5476</name>
    <dbReference type="NCBI Taxonomy" id="537013"/>
    <lineage>
        <taxon>Bacteria</taxon>
        <taxon>Bacillati</taxon>
        <taxon>Bacillota</taxon>
        <taxon>Clostridia</taxon>
        <taxon>Eubacteriales</taxon>
        <taxon>Oscillospiraceae</taxon>
        <taxon>Oscillospiraceae incertae sedis</taxon>
    </lineage>
</organism>
<dbReference type="NCBIfam" id="TIGR02528">
    <property type="entry name" value="EutP"/>
    <property type="match status" value="1"/>
</dbReference>
<dbReference type="AlphaFoldDB" id="C0EHN9"/>
<name>C0EHN9_9FIRM</name>
<dbReference type="Pfam" id="PF10662">
    <property type="entry name" value="PduV-EutP"/>
    <property type="match status" value="1"/>
</dbReference>
<dbReference type="CDD" id="cd00882">
    <property type="entry name" value="Ras_like_GTPase"/>
    <property type="match status" value="1"/>
</dbReference>
<reference evidence="2 3" key="2">
    <citation type="submission" date="2009-02" db="EMBL/GenBank/DDBJ databases">
        <title>Draft genome sequence of Clostridium methylpentosum (DSM 5476).</title>
        <authorList>
            <person name="Sudarsanam P."/>
            <person name="Ley R."/>
            <person name="Guruge J."/>
            <person name="Turnbaugh P.J."/>
            <person name="Mahowald M."/>
            <person name="Liep D."/>
            <person name="Gordon J."/>
        </authorList>
    </citation>
    <scope>NUCLEOTIDE SEQUENCE [LARGE SCALE GENOMIC DNA]</scope>
    <source>
        <strain evidence="2 3">DSM 5476</strain>
    </source>
</reference>
<keyword evidence="3" id="KW-1185">Reference proteome</keyword>
<dbReference type="GO" id="GO:0006576">
    <property type="term" value="P:biogenic amine metabolic process"/>
    <property type="evidence" value="ECO:0007669"/>
    <property type="project" value="InterPro"/>
</dbReference>
<dbReference type="EMBL" id="ACEC01000119">
    <property type="protein sequence ID" value="EEG28969.1"/>
    <property type="molecule type" value="Genomic_DNA"/>
</dbReference>
<dbReference type="GO" id="GO:0005524">
    <property type="term" value="F:ATP binding"/>
    <property type="evidence" value="ECO:0007669"/>
    <property type="project" value="UniProtKB-UniRule"/>
</dbReference>
<dbReference type="PANTHER" id="PTHR40453">
    <property type="entry name" value="PROTEIN YOEF"/>
    <property type="match status" value="1"/>
</dbReference>
<dbReference type="PANTHER" id="PTHR40453:SF1">
    <property type="entry name" value="PROTEIN YOEF"/>
    <property type="match status" value="1"/>
</dbReference>
<sequence>MKKFMLIGAVSAGKTSFSQAIHDQDITYKKTQAVDFLDNIIDTPGEYLERRIMYRSLGITAADTDLIVLVQSCVDDRCIFAPGFSSMFAKPVVGIVTKIDLTDDKRLIERARQRLRLAGCKEIFEVSNTERTGVEEFKQFVGYDSKDS</sequence>
<dbReference type="Gene3D" id="3.40.50.300">
    <property type="entry name" value="P-loop containing nucleotide triphosphate hydrolases"/>
    <property type="match status" value="1"/>
</dbReference>
<evidence type="ECO:0000256" key="1">
    <source>
        <dbReference type="PIRNR" id="PIRNR036409"/>
    </source>
</evidence>
<evidence type="ECO:0000313" key="3">
    <source>
        <dbReference type="Proteomes" id="UP000003340"/>
    </source>
</evidence>
<dbReference type="InterPro" id="IPR027417">
    <property type="entry name" value="P-loop_NTPase"/>
</dbReference>
<comment type="similarity">
    <text evidence="1">Belongs to the EutP/PduV family.</text>
</comment>
<dbReference type="Proteomes" id="UP000003340">
    <property type="component" value="Unassembled WGS sequence"/>
</dbReference>
<dbReference type="eggNOG" id="COG4917">
    <property type="taxonomic scope" value="Bacteria"/>
</dbReference>
<accession>C0EHN9</accession>
<reference evidence="2 3" key="1">
    <citation type="submission" date="2009-01" db="EMBL/GenBank/DDBJ databases">
        <authorList>
            <person name="Fulton L."/>
            <person name="Clifton S."/>
            <person name="Fulton B."/>
            <person name="Xu J."/>
            <person name="Minx P."/>
            <person name="Pepin K.H."/>
            <person name="Johnson M."/>
            <person name="Bhonagiri V."/>
            <person name="Nash W.E."/>
            <person name="Mardis E.R."/>
            <person name="Wilson R.K."/>
        </authorList>
    </citation>
    <scope>NUCLEOTIDE SEQUENCE [LARGE SCALE GENOMIC DNA]</scope>
    <source>
        <strain evidence="2 3">DSM 5476</strain>
    </source>
</reference>
<dbReference type="InterPro" id="IPR012381">
    <property type="entry name" value="EutP_PduV"/>
</dbReference>
<protein>
    <submittedName>
        <fullName evidence="2">Ethanolamine utilization protein, EutP</fullName>
    </submittedName>
</protein>
<dbReference type="PIRSF" id="PIRSF036409">
    <property type="entry name" value="EutP_PduV"/>
    <property type="match status" value="1"/>
</dbReference>
<keyword evidence="1" id="KW-0547">Nucleotide-binding</keyword>
<dbReference type="HOGENOM" id="CLU_113298_2_0_9"/>
<comment type="caution">
    <text evidence="2">The sequence shown here is derived from an EMBL/GenBank/DDBJ whole genome shotgun (WGS) entry which is preliminary data.</text>
</comment>
<dbReference type="SUPFAM" id="SSF52540">
    <property type="entry name" value="P-loop containing nucleoside triphosphate hydrolases"/>
    <property type="match status" value="1"/>
</dbReference>